<feature type="domain" description="SSD" evidence="7">
    <location>
        <begin position="244"/>
        <end position="364"/>
    </location>
</feature>
<dbReference type="EMBL" id="JAVDYF010000001">
    <property type="protein sequence ID" value="MDR7354450.1"/>
    <property type="molecule type" value="Genomic_DNA"/>
</dbReference>
<feature type="transmembrane region" description="Helical" evidence="6">
    <location>
        <begin position="216"/>
        <end position="235"/>
    </location>
</feature>
<dbReference type="Gene3D" id="1.20.1640.10">
    <property type="entry name" value="Multidrug efflux transporter AcrB transmembrane domain"/>
    <property type="match status" value="2"/>
</dbReference>
<evidence type="ECO:0000313" key="9">
    <source>
        <dbReference type="Proteomes" id="UP001183619"/>
    </source>
</evidence>
<dbReference type="PANTHER" id="PTHR33406">
    <property type="entry name" value="MEMBRANE PROTEIN MJ1562-RELATED"/>
    <property type="match status" value="1"/>
</dbReference>
<evidence type="ECO:0000313" key="8">
    <source>
        <dbReference type="EMBL" id="MDR7354450.1"/>
    </source>
</evidence>
<dbReference type="RefSeq" id="WP_277104052.1">
    <property type="nucleotide sequence ID" value="NZ_BAAAJS010000035.1"/>
</dbReference>
<dbReference type="PANTHER" id="PTHR33406:SF13">
    <property type="entry name" value="MEMBRANE PROTEIN YDFJ"/>
    <property type="match status" value="1"/>
</dbReference>
<dbReference type="InterPro" id="IPR000731">
    <property type="entry name" value="SSD"/>
</dbReference>
<dbReference type="InterPro" id="IPR004869">
    <property type="entry name" value="MMPL_dom"/>
</dbReference>
<evidence type="ECO:0000256" key="3">
    <source>
        <dbReference type="ARBA" id="ARBA00022692"/>
    </source>
</evidence>
<keyword evidence="2" id="KW-1003">Cell membrane</keyword>
<keyword evidence="5 6" id="KW-0472">Membrane</keyword>
<dbReference type="Pfam" id="PF03176">
    <property type="entry name" value="MMPL"/>
    <property type="match status" value="2"/>
</dbReference>
<feature type="transmembrane region" description="Helical" evidence="6">
    <location>
        <begin position="302"/>
        <end position="335"/>
    </location>
</feature>
<reference evidence="8 9" key="1">
    <citation type="submission" date="2023-07" db="EMBL/GenBank/DDBJ databases">
        <title>Sequencing the genomes of 1000 actinobacteria strains.</title>
        <authorList>
            <person name="Klenk H.-P."/>
        </authorList>
    </citation>
    <scope>NUCLEOTIDE SEQUENCE [LARGE SCALE GENOMIC DNA]</scope>
    <source>
        <strain evidence="8 9">DSM 44508</strain>
    </source>
</reference>
<gene>
    <name evidence="8" type="ORF">J2S37_000988</name>
</gene>
<feature type="transmembrane region" description="Helical" evidence="6">
    <location>
        <begin position="643"/>
        <end position="664"/>
    </location>
</feature>
<feature type="transmembrane region" description="Helical" evidence="6">
    <location>
        <begin position="730"/>
        <end position="757"/>
    </location>
</feature>
<feature type="transmembrane region" description="Helical" evidence="6">
    <location>
        <begin position="399"/>
        <end position="421"/>
    </location>
</feature>
<feature type="transmembrane region" description="Helical" evidence="6">
    <location>
        <begin position="341"/>
        <end position="366"/>
    </location>
</feature>
<evidence type="ECO:0000256" key="2">
    <source>
        <dbReference type="ARBA" id="ARBA00022475"/>
    </source>
</evidence>
<evidence type="ECO:0000256" key="1">
    <source>
        <dbReference type="ARBA" id="ARBA00004651"/>
    </source>
</evidence>
<comment type="caution">
    <text evidence="8">The sequence shown here is derived from an EMBL/GenBank/DDBJ whole genome shotgun (WGS) entry which is preliminary data.</text>
</comment>
<feature type="transmembrane region" description="Helical" evidence="6">
    <location>
        <begin position="610"/>
        <end position="631"/>
    </location>
</feature>
<comment type="subcellular location">
    <subcellularLocation>
        <location evidence="1">Cell membrane</location>
        <topology evidence="1">Multi-pass membrane protein</topology>
    </subcellularLocation>
</comment>
<keyword evidence="9" id="KW-1185">Reference proteome</keyword>
<keyword evidence="4 6" id="KW-1133">Transmembrane helix</keyword>
<evidence type="ECO:0000256" key="6">
    <source>
        <dbReference type="SAM" id="Phobius"/>
    </source>
</evidence>
<evidence type="ECO:0000259" key="7">
    <source>
        <dbReference type="PROSITE" id="PS50156"/>
    </source>
</evidence>
<feature type="transmembrane region" description="Helical" evidence="6">
    <location>
        <begin position="704"/>
        <end position="724"/>
    </location>
</feature>
<organism evidence="8 9">
    <name type="scientific">Corynebacterium felinum</name>
    <dbReference type="NCBI Taxonomy" id="131318"/>
    <lineage>
        <taxon>Bacteria</taxon>
        <taxon>Bacillati</taxon>
        <taxon>Actinomycetota</taxon>
        <taxon>Actinomycetes</taxon>
        <taxon>Mycobacteriales</taxon>
        <taxon>Corynebacteriaceae</taxon>
        <taxon>Corynebacterium</taxon>
    </lineage>
</organism>
<dbReference type="Proteomes" id="UP001183619">
    <property type="component" value="Unassembled WGS sequence"/>
</dbReference>
<feature type="transmembrane region" description="Helical" evidence="6">
    <location>
        <begin position="242"/>
        <end position="263"/>
    </location>
</feature>
<name>A0ABU2B768_9CORY</name>
<feature type="transmembrane region" description="Helical" evidence="6">
    <location>
        <begin position="269"/>
        <end position="290"/>
    </location>
</feature>
<evidence type="ECO:0000256" key="5">
    <source>
        <dbReference type="ARBA" id="ARBA00023136"/>
    </source>
</evidence>
<feature type="transmembrane region" description="Helical" evidence="6">
    <location>
        <begin position="584"/>
        <end position="603"/>
    </location>
</feature>
<accession>A0ABU2B768</accession>
<evidence type="ECO:0000256" key="4">
    <source>
        <dbReference type="ARBA" id="ARBA00022989"/>
    </source>
</evidence>
<proteinExistence type="predicted"/>
<dbReference type="SUPFAM" id="SSF82866">
    <property type="entry name" value="Multidrug efflux transporter AcrB transmembrane domain"/>
    <property type="match status" value="2"/>
</dbReference>
<protein>
    <submittedName>
        <fullName evidence="8">RND superfamily putative drug exporter</fullName>
    </submittedName>
</protein>
<sequence>MAKLLYRLGKWSYRAKWVVITAWLVLLAAVGGAAFAFQGGYNDVFSINGTQAQKATHLLLKNFPDAKSPIESTGVTIAFKAPEGQKLTDPHNSAAVDDVIEHIEKNLVGLTDTQRFGNPVKLNPELQKFVIETATSQGMPEENARKDAENLALLSTDERIGFTTFSIDVPLPADVTTEQREAIANAMDLGRAQGLEVEAGGPAYGDPIVIEETSEIIGLGVAAIILLFTFGSLVAAGMPLIVAVMSVGIGSLAVTLATAWVPLNNITPVLAVMLGLAVGVDYALFILFRYKEELERQPHEEAIGMAVGTAGSAVVFAGVTVIVALVALAVADILFLTYMGFAAAFTVFMAVLISLTLLPALLGVAGKRAFSGRLKMFNRPKRTITMGERWVKLVHRMPGLIIALVVFSLGALTIPAFNLHLSLPSDGQSPKDTTQRKQAEILYEGFGPGADAQFLVVVDAHDVDPASPVLRPLVVAQAAGHDPAAGVFDRKKAAAFASYLHVVQKFSATQDVKHVQIVGVSEDGFAAQLLLTSQKANIDPATNQLISALRIKEQEVIDSTGVDTGITGLVPVQQDVVNRLSDAMPLYLFIVVGLAIVLLLIIFRSVMVPVIAGVGFLLSVGAAFGVTVLFWQEGLWGLVGTPAPIIAFMPIFLIGVCFGLAMDYQVFIVSAMREHFTQEQGRGEGRYNGTEASVIHGFSHSARVVTAAALIMIAVFIAFIGQPLPFVKIFGFALGAGVLFDAFFIRMAFVPAAMFLLGRATWWMPRWLDRVLPHVDVEGSSLEREYEKVEEARKVARAQSMVE</sequence>
<dbReference type="PROSITE" id="PS50156">
    <property type="entry name" value="SSD"/>
    <property type="match status" value="1"/>
</dbReference>
<dbReference type="InterPro" id="IPR050545">
    <property type="entry name" value="Mycobact_MmpL"/>
</dbReference>
<keyword evidence="3 6" id="KW-0812">Transmembrane</keyword>